<dbReference type="InterPro" id="IPR029044">
    <property type="entry name" value="Nucleotide-diphossugar_trans"/>
</dbReference>
<evidence type="ECO:0008006" key="8">
    <source>
        <dbReference type="Google" id="ProtNLM"/>
    </source>
</evidence>
<accession>A0ABY5HM77</accession>
<evidence type="ECO:0000256" key="2">
    <source>
        <dbReference type="ARBA" id="ARBA00022475"/>
    </source>
</evidence>
<organism evidence="6 7">
    <name type="scientific">Marinobacterium rhizophilum</name>
    <dbReference type="NCBI Taxonomy" id="420402"/>
    <lineage>
        <taxon>Bacteria</taxon>
        <taxon>Pseudomonadati</taxon>
        <taxon>Pseudomonadota</taxon>
        <taxon>Gammaproteobacteria</taxon>
        <taxon>Oceanospirillales</taxon>
        <taxon>Oceanospirillaceae</taxon>
        <taxon>Marinobacterium</taxon>
    </lineage>
</organism>
<dbReference type="Gene3D" id="3.90.550.10">
    <property type="entry name" value="Spore Coat Polysaccharide Biosynthesis Protein SpsA, Chain A"/>
    <property type="match status" value="1"/>
</dbReference>
<dbReference type="PANTHER" id="PTHR43646:SF2">
    <property type="entry name" value="GLYCOSYLTRANSFERASE 2-LIKE DOMAIN-CONTAINING PROTEIN"/>
    <property type="match status" value="1"/>
</dbReference>
<reference evidence="6" key="1">
    <citation type="submission" date="2021-04" db="EMBL/GenBank/DDBJ databases">
        <title>Oceanospirillales bacteria with DddD are important DMSP degraders in coastal seawater.</title>
        <authorList>
            <person name="Liu J."/>
        </authorList>
    </citation>
    <scope>NUCLEOTIDE SEQUENCE</scope>
    <source>
        <strain evidence="6">D13-1</strain>
    </source>
</reference>
<evidence type="ECO:0000256" key="5">
    <source>
        <dbReference type="ARBA" id="ARBA00023136"/>
    </source>
</evidence>
<keyword evidence="5" id="KW-0472">Membrane</keyword>
<keyword evidence="7" id="KW-1185">Reference proteome</keyword>
<sequence length="236" mass="26382">MKSDSPLVSVIIPIGPLEQGPLPLLEALALLPAGWEVIFALCERRDDLSLPCDNNVYTVISKKGRALQMNTAARAARGEFLWFLHLDSVLTTAVVQALEQGLATRPHALHYFLLAFAGDGAGPMRLNARGANLRSAWLGVPFGDQGFCLNAKLFRALGAYNESVPYGEDHLLVWQARRAGVALNLLEARLCTSARKYRQKGWWYLTALYQWRWIRQAIPQCVGWLLERFVGTGRHR</sequence>
<keyword evidence="2" id="KW-1003">Cell membrane</keyword>
<name>A0ABY5HM77_9GAMM</name>
<proteinExistence type="predicted"/>
<dbReference type="RefSeq" id="WP_255855139.1">
    <property type="nucleotide sequence ID" value="NZ_CP073347.1"/>
</dbReference>
<dbReference type="SUPFAM" id="SSF53448">
    <property type="entry name" value="Nucleotide-diphospho-sugar transferases"/>
    <property type="match status" value="1"/>
</dbReference>
<evidence type="ECO:0000256" key="4">
    <source>
        <dbReference type="ARBA" id="ARBA00022679"/>
    </source>
</evidence>
<dbReference type="PANTHER" id="PTHR43646">
    <property type="entry name" value="GLYCOSYLTRANSFERASE"/>
    <property type="match status" value="1"/>
</dbReference>
<gene>
    <name evidence="6" type="ORF">KDW95_04805</name>
</gene>
<dbReference type="EMBL" id="CP073347">
    <property type="protein sequence ID" value="UTW12986.1"/>
    <property type="molecule type" value="Genomic_DNA"/>
</dbReference>
<comment type="subcellular location">
    <subcellularLocation>
        <location evidence="1">Cell membrane</location>
    </subcellularLocation>
</comment>
<keyword evidence="4" id="KW-0808">Transferase</keyword>
<protein>
    <recommendedName>
        <fullName evidence="8">Glycosyl transferase family 2</fullName>
    </recommendedName>
</protein>
<dbReference type="Proteomes" id="UP001058461">
    <property type="component" value="Chromosome"/>
</dbReference>
<evidence type="ECO:0000313" key="6">
    <source>
        <dbReference type="EMBL" id="UTW12986.1"/>
    </source>
</evidence>
<evidence type="ECO:0000256" key="1">
    <source>
        <dbReference type="ARBA" id="ARBA00004236"/>
    </source>
</evidence>
<evidence type="ECO:0000256" key="3">
    <source>
        <dbReference type="ARBA" id="ARBA00022676"/>
    </source>
</evidence>
<keyword evidence="3" id="KW-0328">Glycosyltransferase</keyword>
<evidence type="ECO:0000313" key="7">
    <source>
        <dbReference type="Proteomes" id="UP001058461"/>
    </source>
</evidence>